<dbReference type="EMBL" id="UGTS01000004">
    <property type="protein sequence ID" value="SUC21076.1"/>
    <property type="molecule type" value="Genomic_DNA"/>
</dbReference>
<evidence type="ECO:0000313" key="2">
    <source>
        <dbReference type="Proteomes" id="UP000254191"/>
    </source>
</evidence>
<dbReference type="Proteomes" id="UP000254191">
    <property type="component" value="Unassembled WGS sequence"/>
</dbReference>
<protein>
    <submittedName>
        <fullName evidence="1">Uncharacterized protein</fullName>
    </submittedName>
</protein>
<accession>A0A379FJG0</accession>
<gene>
    <name evidence="1" type="ORF">NCTC11938_02108</name>
</gene>
<reference evidence="1 2" key="1">
    <citation type="submission" date="2018-06" db="EMBL/GenBank/DDBJ databases">
        <authorList>
            <consortium name="Pathogen Informatics"/>
            <person name="Doyle S."/>
        </authorList>
    </citation>
    <scope>NUCLEOTIDE SEQUENCE [LARGE SCALE GENOMIC DNA]</scope>
    <source>
        <strain evidence="1 2">NCTC11938</strain>
    </source>
</reference>
<name>A0A379FJG0_PROMI</name>
<evidence type="ECO:0000313" key="1">
    <source>
        <dbReference type="EMBL" id="SUC21076.1"/>
    </source>
</evidence>
<dbReference type="AlphaFoldDB" id="A0A379FJG0"/>
<organism evidence="1 2">
    <name type="scientific">Proteus mirabilis</name>
    <dbReference type="NCBI Taxonomy" id="584"/>
    <lineage>
        <taxon>Bacteria</taxon>
        <taxon>Pseudomonadati</taxon>
        <taxon>Pseudomonadota</taxon>
        <taxon>Gammaproteobacteria</taxon>
        <taxon>Enterobacterales</taxon>
        <taxon>Morganellaceae</taxon>
        <taxon>Proteus</taxon>
    </lineage>
</organism>
<proteinExistence type="predicted"/>
<sequence length="36" mass="4402">MFQFVTWDALYPIEFFAQVFLHLNQIAIKTLLIMWL</sequence>